<protein>
    <submittedName>
        <fullName evidence="1">Uncharacterized protein</fullName>
    </submittedName>
</protein>
<dbReference type="Proteomes" id="UP001150581">
    <property type="component" value="Unassembled WGS sequence"/>
</dbReference>
<gene>
    <name evidence="1" type="ORF">LPJ66_008340</name>
</gene>
<sequence>MVWMYARFYEVAFSILSTAFVNEIDYLNSLPERFLSPTNPAMADLWAPLMCLHKTIELLPRLISTGWHKTEIENILIILLDHGNHQDVRMLGLYTLCIYIVAMNGNYSNRTIDLFTNAICLRAFSYVDRPGASQVIGQIMSAIAGGIDIPGIGCGQKAIIGFQNGRASICPVLLDTANPISPQGIMSLRMIKDVLGLIMYLASLISDPQAAYVEYIGLGFIYKHNKPFHFLKQRVRDSNELPLFAPMFALDHAENKNVRQIPVMGLRVFINFMIECMVSRQPHMLLEKEFCMPNINSRLPAFSNKTAALDESTMGNKLATGLETMSTRAYGVLRLIMLDSDLKSTYFFIDVLRLSLQAMPSIVKNGPGKDSHEYTELLQTSYENCLGVLTVVRMWLASSEEYRPVHLFSDEAGDAGTLLAVISDCMDYVYTFLDWLVDDVKWDEKKLNNF</sequence>
<comment type="caution">
    <text evidence="1">The sequence shown here is derived from an EMBL/GenBank/DDBJ whole genome shotgun (WGS) entry which is preliminary data.</text>
</comment>
<name>A0ACC1I6W8_9FUNG</name>
<reference evidence="1" key="1">
    <citation type="submission" date="2022-07" db="EMBL/GenBank/DDBJ databases">
        <title>Phylogenomic reconstructions and comparative analyses of Kickxellomycotina fungi.</title>
        <authorList>
            <person name="Reynolds N.K."/>
            <person name="Stajich J.E."/>
            <person name="Barry K."/>
            <person name="Grigoriev I.V."/>
            <person name="Crous P."/>
            <person name="Smith M.E."/>
        </authorList>
    </citation>
    <scope>NUCLEOTIDE SEQUENCE</scope>
    <source>
        <strain evidence="1">Benny 63K</strain>
    </source>
</reference>
<proteinExistence type="predicted"/>
<accession>A0ACC1I6W8</accession>
<organism evidence="1 2">
    <name type="scientific">Kickxella alabastrina</name>
    <dbReference type="NCBI Taxonomy" id="61397"/>
    <lineage>
        <taxon>Eukaryota</taxon>
        <taxon>Fungi</taxon>
        <taxon>Fungi incertae sedis</taxon>
        <taxon>Zoopagomycota</taxon>
        <taxon>Kickxellomycotina</taxon>
        <taxon>Kickxellomycetes</taxon>
        <taxon>Kickxellales</taxon>
        <taxon>Kickxellaceae</taxon>
        <taxon>Kickxella</taxon>
    </lineage>
</organism>
<evidence type="ECO:0000313" key="2">
    <source>
        <dbReference type="Proteomes" id="UP001150581"/>
    </source>
</evidence>
<keyword evidence="2" id="KW-1185">Reference proteome</keyword>
<dbReference type="EMBL" id="JANBPG010001654">
    <property type="protein sequence ID" value="KAJ1888885.1"/>
    <property type="molecule type" value="Genomic_DNA"/>
</dbReference>
<evidence type="ECO:0000313" key="1">
    <source>
        <dbReference type="EMBL" id="KAJ1888885.1"/>
    </source>
</evidence>